<dbReference type="AlphaFoldDB" id="A0AAW9X9M4"/>
<feature type="compositionally biased region" description="Polar residues" evidence="1">
    <location>
        <begin position="844"/>
        <end position="857"/>
    </location>
</feature>
<feature type="region of interest" description="Disordered" evidence="1">
    <location>
        <begin position="799"/>
        <end position="862"/>
    </location>
</feature>
<dbReference type="EMBL" id="QQRD01000001">
    <property type="protein sequence ID" value="MXR56499.1"/>
    <property type="molecule type" value="Genomic_DNA"/>
</dbReference>
<sequence length="1063" mass="119324">MNKLLKSKTFKIGLVSGIIGAGVFGLTVGLSSTAKYKAENPRKQANDFASRISNLAFSLNAFDPNSDYNTIKSLLLDSNNQIKNSESALGSFSFFTKTNDKLEKINFEDPEYVDAKISFHIIEINPNDENQNFNVKFQVYQELENGDIAKSDIYEQTVSFAKQSNLLVAEFNFSLKKITEKLNTTIQNLLATTTTNFADEQTQNNKTPKPSQKDPSTLRAQDFQKDLNNVRNSQELTQKLATYFPALDNLINKLDNSQDNKLPDNSGNIFEFSFAKDKITGQFVSVQNQIPSLFLKADLTYEARDLVGVNIDFKPIINSLRLQKKDNSSYFLDLNDFIDNLTLKDVTKTDFNDKGQQKSAYEFLAEIKSGYFTDNAARSEQRKTDINALLKNKVSFSFGKLDSKFKDRANSESLEYLLDVLKANIDPTDKTAILIPYTASVNDNFFFNLNLSQKAATKEGVLKLSGFKQVTELPKLNQEIYKTAFLPFLEKGKEKQELFAYGGDIKRSGTPIAQVEADALFKEKKVNDIQKVLSDNYDYDFGPYLSLINAWTGKLKQPKLTDIKKLVKDESESTAQKNVATILSRDYFRDGHQVANFYQDLLTKDKITLLETLFELAKGWGLKTKYANLPYSIKSAKNIFAEADKINFVGWKNGNRKIKKLSFNNIWNDESGIGFYGTLVLPKSIKDKLKGDDTAIFAELKKHSLIKNESLSVLDKTTGSQQAVSMTTNSSNEKLTEGEEFNNFGDVLKAFFLKAAQFNNFTPWAKLDDNISYSLTLNNNSTNTNKTEIDKKIQEFKAKITPNSSNQGKKAEGAQNQGKKAEGAQNQGKKAEGAPNQGKKAEGAQNQGKKAEGTQNQGKKEEEKYLSVSFSFDLKYNNESKLSLKTPELKMFLELESNEIYEKTKAIKELDSVVIKLQNEFHETSLDNSSYSSLQFPKKAEGSSNQGKKAEGAPNQENNDNKLTSFLPELGKKVDEYLKKHYPDKKYQTEVDNVLESNDSTKTLDFVLVKANENKKAEGAQNQGKKAEGSSNQGKQAEGAQRSTLKVRITVRKTANNATINKK</sequence>
<feature type="compositionally biased region" description="Polar residues" evidence="1">
    <location>
        <begin position="955"/>
        <end position="964"/>
    </location>
</feature>
<name>A0AAW9X9M4_MESFC</name>
<feature type="region of interest" description="Disordered" evidence="1">
    <location>
        <begin position="926"/>
        <end position="966"/>
    </location>
</feature>
<feature type="compositionally biased region" description="Polar residues" evidence="1">
    <location>
        <begin position="1053"/>
        <end position="1063"/>
    </location>
</feature>
<feature type="compositionally biased region" description="Polar residues" evidence="1">
    <location>
        <begin position="1020"/>
        <end position="1035"/>
    </location>
</feature>
<dbReference type="InterPro" id="IPR054789">
    <property type="entry name" value="P97_adhes_N"/>
</dbReference>
<dbReference type="RefSeq" id="WP_160583685.1">
    <property type="nucleotide sequence ID" value="NZ_QQRD01000001.1"/>
</dbReference>
<dbReference type="NCBIfam" id="NF045828">
    <property type="entry name" value="P97_adhes_Nterm"/>
    <property type="match status" value="1"/>
</dbReference>
<feature type="region of interest" description="Disordered" evidence="1">
    <location>
        <begin position="1015"/>
        <end position="1063"/>
    </location>
</feature>
<reference evidence="3" key="1">
    <citation type="submission" date="2018-07" db="EMBL/GenBank/DDBJ databases">
        <title>Genetic characterization of Mycoplasma hyopneumoniae, M. hyorhinis and M. flocculare isolates through whole genome sequencing analysis: comparative analysis of sequence types and putative genes involved in virulence.</title>
        <authorList>
            <person name="Fourour S."/>
            <person name="Lucas P."/>
            <person name="Touzain F."/>
            <person name="Tocqueville V."/>
            <person name="Kempf I."/>
            <person name="Marois-Crehan C."/>
        </authorList>
    </citation>
    <scope>NUCLEOTIDE SEQUENCE</scope>
    <source>
        <strain evidence="3">MF22</strain>
    </source>
</reference>
<organism evidence="3 4">
    <name type="scientific">Mesomycoplasma flocculare</name>
    <name type="common">Mycoplasma flocculare</name>
    <dbReference type="NCBI Taxonomy" id="2128"/>
    <lineage>
        <taxon>Bacteria</taxon>
        <taxon>Bacillati</taxon>
        <taxon>Mycoplasmatota</taxon>
        <taxon>Mycoplasmoidales</taxon>
        <taxon>Metamycoplasmataceae</taxon>
        <taxon>Mesomycoplasma</taxon>
    </lineage>
</organism>
<dbReference type="Proteomes" id="UP001193441">
    <property type="component" value="Unassembled WGS sequence"/>
</dbReference>
<evidence type="ECO:0000313" key="4">
    <source>
        <dbReference type="Proteomes" id="UP001193441"/>
    </source>
</evidence>
<keyword evidence="2" id="KW-0472">Membrane</keyword>
<evidence type="ECO:0000313" key="3">
    <source>
        <dbReference type="EMBL" id="MXR56499.1"/>
    </source>
</evidence>
<proteinExistence type="predicted"/>
<comment type="caution">
    <text evidence="3">The sequence shown here is derived from an EMBL/GenBank/DDBJ whole genome shotgun (WGS) entry which is preliminary data.</text>
</comment>
<protein>
    <submittedName>
        <fullName evidence="3">Adhesin</fullName>
    </submittedName>
</protein>
<feature type="transmembrane region" description="Helical" evidence="2">
    <location>
        <begin position="12"/>
        <end position="34"/>
    </location>
</feature>
<keyword evidence="2" id="KW-1133">Transmembrane helix</keyword>
<evidence type="ECO:0000256" key="1">
    <source>
        <dbReference type="SAM" id="MobiDB-lite"/>
    </source>
</evidence>
<feature type="region of interest" description="Disordered" evidence="1">
    <location>
        <begin position="197"/>
        <end position="218"/>
    </location>
</feature>
<feature type="compositionally biased region" description="Polar residues" evidence="1">
    <location>
        <begin position="926"/>
        <end position="935"/>
    </location>
</feature>
<gene>
    <name evidence="3" type="ORF">DR094_00560</name>
</gene>
<evidence type="ECO:0000256" key="2">
    <source>
        <dbReference type="SAM" id="Phobius"/>
    </source>
</evidence>
<feature type="compositionally biased region" description="Polar residues" evidence="1">
    <location>
        <begin position="801"/>
        <end position="828"/>
    </location>
</feature>
<accession>A0AAW9X9M4</accession>
<keyword evidence="2" id="KW-0812">Transmembrane</keyword>